<evidence type="ECO:0000313" key="4">
    <source>
        <dbReference type="Proteomes" id="UP000438476"/>
    </source>
</evidence>
<dbReference type="Pfam" id="PF01494">
    <property type="entry name" value="FAD_binding_3"/>
    <property type="match status" value="1"/>
</dbReference>
<proteinExistence type="predicted"/>
<feature type="chain" id="PRO_5026014472" description="FAD-binding domain-containing protein" evidence="1">
    <location>
        <begin position="20"/>
        <end position="401"/>
    </location>
</feature>
<dbReference type="Proteomes" id="UP000438476">
    <property type="component" value="Unassembled WGS sequence"/>
</dbReference>
<dbReference type="OrthoDB" id="5499180at2"/>
<dbReference type="AlphaFoldDB" id="A0A6I4T3A9"/>
<dbReference type="InterPro" id="IPR002938">
    <property type="entry name" value="FAD-bd"/>
</dbReference>
<feature type="signal peptide" evidence="1">
    <location>
        <begin position="1"/>
        <end position="19"/>
    </location>
</feature>
<name>A0A6I4T3A9_9SPHN</name>
<accession>A0A6I4T3A9</accession>
<dbReference type="PRINTS" id="PR00420">
    <property type="entry name" value="RNGMNOXGNASE"/>
</dbReference>
<dbReference type="Gene3D" id="3.50.50.60">
    <property type="entry name" value="FAD/NAD(P)-binding domain"/>
    <property type="match status" value="1"/>
</dbReference>
<sequence>MTKPTVLISGASIAGPATACWLVRAGFAVTIVEQAVGLRSGGNGVDIRAEALAVIERMGLSAKVCERAVETCGLRFVDTEDRERARVGTAGLEAMVGSEDVEILRGDLCELLYDATRDDVQYVFGDSIASIMQDSDGVDVTFKSGKQQRFDLIIGADGLHSAVRRIAFGPEAEFTQFRHHYFAAVSADLPVGEHHWTTFCNEPGRSAAVYRAEPGHGQLTFMFYSAQPLTYHYRDLAAQRRLVREAFTRMDWHVPAMLNALDDAETFYFDSLTQVRMESWAKGRVVLVGDAAYCASPASGAGALLALTGAYRLAGELAAGGIAPTALERYAAAQRPIVKLKQSQLFTGITVPRTRIGIAARDLFLASPLTGVLSRWKSDRSKPLHEYTFPDAALYPRHDQR</sequence>
<dbReference type="Gene3D" id="3.30.9.10">
    <property type="entry name" value="D-Amino Acid Oxidase, subunit A, domain 2"/>
    <property type="match status" value="1"/>
</dbReference>
<dbReference type="InterPro" id="IPR036188">
    <property type="entry name" value="FAD/NAD-bd_sf"/>
</dbReference>
<dbReference type="SUPFAM" id="SSF51905">
    <property type="entry name" value="FAD/NAD(P)-binding domain"/>
    <property type="match status" value="1"/>
</dbReference>
<feature type="domain" description="FAD-binding" evidence="2">
    <location>
        <begin position="5"/>
        <end position="338"/>
    </location>
</feature>
<comment type="caution">
    <text evidence="3">The sequence shown here is derived from an EMBL/GenBank/DDBJ whole genome shotgun (WGS) entry which is preliminary data.</text>
</comment>
<evidence type="ECO:0000313" key="3">
    <source>
        <dbReference type="EMBL" id="MXO65356.1"/>
    </source>
</evidence>
<keyword evidence="1" id="KW-0732">Signal</keyword>
<keyword evidence="4" id="KW-1185">Reference proteome</keyword>
<dbReference type="PANTHER" id="PTHR46865:SF2">
    <property type="entry name" value="MONOOXYGENASE"/>
    <property type="match status" value="1"/>
</dbReference>
<evidence type="ECO:0000256" key="1">
    <source>
        <dbReference type="SAM" id="SignalP"/>
    </source>
</evidence>
<protein>
    <recommendedName>
        <fullName evidence="2">FAD-binding domain-containing protein</fullName>
    </recommendedName>
</protein>
<dbReference type="GO" id="GO:0071949">
    <property type="term" value="F:FAD binding"/>
    <property type="evidence" value="ECO:0007669"/>
    <property type="project" value="InterPro"/>
</dbReference>
<dbReference type="EMBL" id="WTYT01000002">
    <property type="protein sequence ID" value="MXO65356.1"/>
    <property type="molecule type" value="Genomic_DNA"/>
</dbReference>
<dbReference type="InterPro" id="IPR051704">
    <property type="entry name" value="FAD_aromatic-hydroxylase"/>
</dbReference>
<evidence type="ECO:0000259" key="2">
    <source>
        <dbReference type="Pfam" id="PF01494"/>
    </source>
</evidence>
<organism evidence="3 4">
    <name type="scientific">Altericroceibacterium endophyticum</name>
    <dbReference type="NCBI Taxonomy" id="1808508"/>
    <lineage>
        <taxon>Bacteria</taxon>
        <taxon>Pseudomonadati</taxon>
        <taxon>Pseudomonadota</taxon>
        <taxon>Alphaproteobacteria</taxon>
        <taxon>Sphingomonadales</taxon>
        <taxon>Erythrobacteraceae</taxon>
        <taxon>Altericroceibacterium</taxon>
    </lineage>
</organism>
<dbReference type="PANTHER" id="PTHR46865">
    <property type="entry name" value="OXIDOREDUCTASE-RELATED"/>
    <property type="match status" value="1"/>
</dbReference>
<dbReference type="RefSeq" id="WP_160735756.1">
    <property type="nucleotide sequence ID" value="NZ_WTYT01000002.1"/>
</dbReference>
<gene>
    <name evidence="3" type="ORF">GRI91_06285</name>
</gene>
<reference evidence="3 4" key="1">
    <citation type="submission" date="2019-12" db="EMBL/GenBank/DDBJ databases">
        <title>Genomic-based taxomic classification of the family Erythrobacteraceae.</title>
        <authorList>
            <person name="Xu L."/>
        </authorList>
    </citation>
    <scope>NUCLEOTIDE SEQUENCE [LARGE SCALE GENOMIC DNA]</scope>
    <source>
        <strain evidence="3 4">LMG 29518</strain>
    </source>
</reference>